<keyword evidence="7 10" id="KW-0472">Membrane</keyword>
<evidence type="ECO:0000256" key="10">
    <source>
        <dbReference type="RuleBase" id="RU365075"/>
    </source>
</evidence>
<dbReference type="GO" id="GO:0006891">
    <property type="term" value="P:intra-Golgi vesicle-mediated transport"/>
    <property type="evidence" value="ECO:0007669"/>
    <property type="project" value="UniProtKB-UniRule"/>
</dbReference>
<dbReference type="GO" id="GO:0017119">
    <property type="term" value="C:Golgi transport complex"/>
    <property type="evidence" value="ECO:0007669"/>
    <property type="project" value="UniProtKB-UniRule"/>
</dbReference>
<evidence type="ECO:0000259" key="13">
    <source>
        <dbReference type="Pfam" id="PF20653"/>
    </source>
</evidence>
<comment type="subcellular location">
    <subcellularLocation>
        <location evidence="1 10">Golgi apparatus membrane</location>
        <topology evidence="1 10">Peripheral membrane protein</topology>
    </subcellularLocation>
</comment>
<comment type="subunit">
    <text evidence="10">Component of the conserved oligomeric Golgi complex.</text>
</comment>
<dbReference type="InterPro" id="IPR048368">
    <property type="entry name" value="COG6_N"/>
</dbReference>
<evidence type="ECO:0000256" key="8">
    <source>
        <dbReference type="ARBA" id="ARBA00031348"/>
    </source>
</evidence>
<evidence type="ECO:0000256" key="2">
    <source>
        <dbReference type="ARBA" id="ARBA00011023"/>
    </source>
</evidence>
<accession>A0A317XRE1</accession>
<evidence type="ECO:0000259" key="12">
    <source>
        <dbReference type="Pfam" id="PF06419"/>
    </source>
</evidence>
<evidence type="ECO:0000313" key="14">
    <source>
        <dbReference type="EMBL" id="PWY99918.1"/>
    </source>
</evidence>
<dbReference type="PANTHER" id="PTHR21506">
    <property type="entry name" value="COMPONENT OF OLIGOMERIC GOLGI COMPLEX 6"/>
    <property type="match status" value="1"/>
</dbReference>
<dbReference type="InParanoid" id="A0A317XRE1"/>
<dbReference type="EMBL" id="KZ819193">
    <property type="protein sequence ID" value="PWY99918.1"/>
    <property type="molecule type" value="Genomic_DNA"/>
</dbReference>
<dbReference type="Pfam" id="PF06419">
    <property type="entry name" value="COG6_N"/>
    <property type="match status" value="1"/>
</dbReference>
<reference evidence="14 15" key="1">
    <citation type="journal article" date="2018" name="Mol. Biol. Evol.">
        <title>Broad Genomic Sampling Reveals a Smut Pathogenic Ancestry of the Fungal Clade Ustilaginomycotina.</title>
        <authorList>
            <person name="Kijpornyongpan T."/>
            <person name="Mondo S.J."/>
            <person name="Barry K."/>
            <person name="Sandor L."/>
            <person name="Lee J."/>
            <person name="Lipzen A."/>
            <person name="Pangilinan J."/>
            <person name="LaButti K."/>
            <person name="Hainaut M."/>
            <person name="Henrissat B."/>
            <person name="Grigoriev I.V."/>
            <person name="Spatafora J.W."/>
            <person name="Aime M.C."/>
        </authorList>
    </citation>
    <scope>NUCLEOTIDE SEQUENCE [LARGE SCALE GENOMIC DNA]</scope>
    <source>
        <strain evidence="14 15">MCA 3645</strain>
    </source>
</reference>
<dbReference type="OrthoDB" id="272987at2759"/>
<dbReference type="Proteomes" id="UP000246740">
    <property type="component" value="Unassembled WGS sequence"/>
</dbReference>
<dbReference type="Pfam" id="PF20653">
    <property type="entry name" value="COG6_C"/>
    <property type="match status" value="1"/>
</dbReference>
<feature type="region of interest" description="Disordered" evidence="11">
    <location>
        <begin position="91"/>
        <end position="113"/>
    </location>
</feature>
<protein>
    <recommendedName>
        <fullName evidence="3 10">Conserved oligomeric Golgi complex subunit 6</fullName>
        <shortName evidence="10">COG complex subunit 6</shortName>
    </recommendedName>
    <alternativeName>
        <fullName evidence="8 10">Component of oligomeric Golgi complex 6</fullName>
    </alternativeName>
</protein>
<gene>
    <name evidence="14" type="ORF">BCV70DRAFT_206247</name>
</gene>
<evidence type="ECO:0000256" key="7">
    <source>
        <dbReference type="ARBA" id="ARBA00023136"/>
    </source>
</evidence>
<dbReference type="AlphaFoldDB" id="A0A317XRE1"/>
<dbReference type="PANTHER" id="PTHR21506:SF0">
    <property type="entry name" value="CONSERVED OLIGOMERIC GOLGI COMPLEX SUBUNIT 6"/>
    <property type="match status" value="1"/>
</dbReference>
<feature type="domain" description="Conserved oligomeric complex COG6 N-terminal" evidence="12">
    <location>
        <begin position="121"/>
        <end position="226"/>
    </location>
</feature>
<evidence type="ECO:0000256" key="5">
    <source>
        <dbReference type="ARBA" id="ARBA00022927"/>
    </source>
</evidence>
<dbReference type="FunCoup" id="A0A317XRE1">
    <property type="interactions" value="224"/>
</dbReference>
<dbReference type="InterPro" id="IPR048369">
    <property type="entry name" value="COG6_C"/>
</dbReference>
<organism evidence="14 15">
    <name type="scientific">Testicularia cyperi</name>
    <dbReference type="NCBI Taxonomy" id="1882483"/>
    <lineage>
        <taxon>Eukaryota</taxon>
        <taxon>Fungi</taxon>
        <taxon>Dikarya</taxon>
        <taxon>Basidiomycota</taxon>
        <taxon>Ustilaginomycotina</taxon>
        <taxon>Ustilaginomycetes</taxon>
        <taxon>Ustilaginales</taxon>
        <taxon>Anthracoideaceae</taxon>
        <taxon>Testicularia</taxon>
    </lineage>
</organism>
<evidence type="ECO:0000256" key="1">
    <source>
        <dbReference type="ARBA" id="ARBA00004395"/>
    </source>
</evidence>
<keyword evidence="6 10" id="KW-0333">Golgi apparatus</keyword>
<evidence type="ECO:0000256" key="9">
    <source>
        <dbReference type="ARBA" id="ARBA00043873"/>
    </source>
</evidence>
<keyword evidence="5 10" id="KW-0653">Protein transport</keyword>
<dbReference type="STRING" id="1882483.A0A317XRE1"/>
<proteinExistence type="inferred from homology"/>
<evidence type="ECO:0000256" key="11">
    <source>
        <dbReference type="SAM" id="MobiDB-lite"/>
    </source>
</evidence>
<comment type="similarity">
    <text evidence="2 10">Belongs to the COG6 family.</text>
</comment>
<dbReference type="GO" id="GO:0000139">
    <property type="term" value="C:Golgi membrane"/>
    <property type="evidence" value="ECO:0007669"/>
    <property type="project" value="UniProtKB-SubCell"/>
</dbReference>
<feature type="domain" description="Conserved Oligomeric Golgi complex subunit 6 C-terminal" evidence="13">
    <location>
        <begin position="275"/>
        <end position="793"/>
    </location>
</feature>
<keyword evidence="4 10" id="KW-0813">Transport</keyword>
<comment type="function">
    <text evidence="10">Acts as component of the peripheral membrane COG complex that is involved in intra-Golgi protein trafficking. COG is located at the cis-Golgi, and regulates tethering of retrograde intra-Golgi vesicles and possibly a number of other membrane trafficking events.</text>
</comment>
<dbReference type="GO" id="GO:0015031">
    <property type="term" value="P:protein transport"/>
    <property type="evidence" value="ECO:0007669"/>
    <property type="project" value="UniProtKB-KW"/>
</dbReference>
<evidence type="ECO:0000256" key="3">
    <source>
        <dbReference type="ARBA" id="ARBA00020973"/>
    </source>
</evidence>
<dbReference type="InterPro" id="IPR010490">
    <property type="entry name" value="COG6"/>
</dbReference>
<dbReference type="SMART" id="SM01087">
    <property type="entry name" value="COG6"/>
    <property type="match status" value="1"/>
</dbReference>
<evidence type="ECO:0000313" key="15">
    <source>
        <dbReference type="Proteomes" id="UP000246740"/>
    </source>
</evidence>
<sequence>MLGERTLAEESWGRDIGRPSIWWSTPSLSLLTMSLDSTASTSVLSPSGSAGSHPISQRVRSVLLQSSHHDETDFKLALDTLANMYRCDASPSAGVSVKDKARSDTEPGAQTARFGDSDLIDTESARSRLDKDAARVMSSATNEIIAILSQVDQALLRLSDDVAVMHSSCDAVHEKLVNADITSRYLVEHAEGLQRQRDSAETQAEISRLFLQRFTLSDRERALLYSKELRVGQDHFEVMDKLTRIRKECQILLQEAETSLSASSTSSTAASSSTKAGLDIMRSTSEDLEQAYQKLYKWCSFEFRQPIKEGLEVSRSLREAVFRLKMARQDLLRSALSTLTQTRSSILANAFMAALTVGAGPPTYLPGPIERHAHDPMRYVGDMLAWIHQTVASEREFLTSLFGEKEGEGGRRIGQRRRGLEGSVDLTNASDPETLLLGPGEALVREVLNQNLDGCCRPLKIRVQQTLRSQDGSVTTYRLAHLVHFYCQTMERTIGTRASLSKALGELAQLGLAAFLETLDRQRRGLERYEDMPDVNLLPPPPVLATTGTLKELLSEYSRSLVDDGSGNATGTNASAAVMNQASQTKVTVKAVSLQDFDFVLEGLVDPMVALWERMASLLVAKRGWGVAEGEARWASLIFTLNCLDHVLSLLSPFTFAQAKTDQLQQAQNANAEQLVETHFSDLAVSSGLSACLDAVDAPRQSPLASTPGCTPHDLEVASTRLESWLASEDLMTPRRLSKLSSPMQRASVHQRALQRLTDGYGVLLAAIQSSDSGYESTGLPFRRSRDEISILLGL</sequence>
<name>A0A317XRE1_9BASI</name>
<evidence type="ECO:0000256" key="6">
    <source>
        <dbReference type="ARBA" id="ARBA00023034"/>
    </source>
</evidence>
<keyword evidence="15" id="KW-1185">Reference proteome</keyword>
<comment type="function">
    <text evidence="9">Acts as a component of the peripheral membrane COG complex that is involved in intra-Golgi protein trafficking. COG is located at the cis-Golgi, and regulates tethering of retrograde intra-Golgi vesicles and possibly a number of other membrane trafficking events.</text>
</comment>
<evidence type="ECO:0000256" key="4">
    <source>
        <dbReference type="ARBA" id="ARBA00022448"/>
    </source>
</evidence>